<keyword evidence="6" id="KW-0238">DNA-binding</keyword>
<keyword evidence="4" id="KW-0548">Nucleotidyltransferase</keyword>
<feature type="domain" description="DNA-directed DNA polymerase family B exonuclease" evidence="9">
    <location>
        <begin position="117"/>
        <end position="372"/>
    </location>
</feature>
<evidence type="ECO:0000256" key="3">
    <source>
        <dbReference type="ARBA" id="ARBA00022679"/>
    </source>
</evidence>
<comment type="catalytic activity">
    <reaction evidence="7">
        <text>DNA(n) + a 2'-deoxyribonucleoside 5'-triphosphate = DNA(n+1) + diphosphate</text>
        <dbReference type="Rhea" id="RHEA:22508"/>
        <dbReference type="Rhea" id="RHEA-COMP:17339"/>
        <dbReference type="Rhea" id="RHEA-COMP:17340"/>
        <dbReference type="ChEBI" id="CHEBI:33019"/>
        <dbReference type="ChEBI" id="CHEBI:61560"/>
        <dbReference type="ChEBI" id="CHEBI:173112"/>
        <dbReference type="EC" id="2.7.7.7"/>
    </reaction>
</comment>
<dbReference type="Gene3D" id="3.30.420.10">
    <property type="entry name" value="Ribonuclease H-like superfamily/Ribonuclease H"/>
    <property type="match status" value="1"/>
</dbReference>
<name>A0A6C0JB19_9ZZZZ</name>
<evidence type="ECO:0000259" key="8">
    <source>
        <dbReference type="Pfam" id="PF00136"/>
    </source>
</evidence>
<proteinExistence type="inferred from homology"/>
<dbReference type="Pfam" id="PF03104">
    <property type="entry name" value="DNA_pol_B_exo1"/>
    <property type="match status" value="1"/>
</dbReference>
<dbReference type="PRINTS" id="PR00106">
    <property type="entry name" value="DNAPOLB"/>
</dbReference>
<comment type="similarity">
    <text evidence="1">Belongs to the DNA polymerase type-B family.</text>
</comment>
<dbReference type="InterPro" id="IPR006172">
    <property type="entry name" value="DNA-dir_DNA_pol_B"/>
</dbReference>
<dbReference type="PANTHER" id="PTHR10322">
    <property type="entry name" value="DNA POLYMERASE CATALYTIC SUBUNIT"/>
    <property type="match status" value="1"/>
</dbReference>
<dbReference type="Pfam" id="PF00136">
    <property type="entry name" value="DNA_pol_B"/>
    <property type="match status" value="2"/>
</dbReference>
<dbReference type="SMART" id="SM00486">
    <property type="entry name" value="POLBc"/>
    <property type="match status" value="1"/>
</dbReference>
<keyword evidence="3" id="KW-0808">Transferase</keyword>
<dbReference type="Gene3D" id="1.10.287.690">
    <property type="entry name" value="Helix hairpin bin"/>
    <property type="match status" value="1"/>
</dbReference>
<evidence type="ECO:0000256" key="6">
    <source>
        <dbReference type="ARBA" id="ARBA00023125"/>
    </source>
</evidence>
<evidence type="ECO:0000256" key="1">
    <source>
        <dbReference type="ARBA" id="ARBA00005755"/>
    </source>
</evidence>
<evidence type="ECO:0000313" key="10">
    <source>
        <dbReference type="EMBL" id="QHU01876.1"/>
    </source>
</evidence>
<dbReference type="Gene3D" id="3.90.1600.10">
    <property type="entry name" value="Palm domain of DNA polymerase"/>
    <property type="match status" value="2"/>
</dbReference>
<dbReference type="InterPro" id="IPR006134">
    <property type="entry name" value="DNA-dir_DNA_pol_B_multi_dom"/>
</dbReference>
<dbReference type="SUPFAM" id="SSF56672">
    <property type="entry name" value="DNA/RNA polymerases"/>
    <property type="match status" value="1"/>
</dbReference>
<protein>
    <recommendedName>
        <fullName evidence="2">DNA-directed DNA polymerase</fullName>
        <ecNumber evidence="2">2.7.7.7</ecNumber>
    </recommendedName>
</protein>
<dbReference type="GO" id="GO:0006261">
    <property type="term" value="P:DNA-templated DNA replication"/>
    <property type="evidence" value="ECO:0007669"/>
    <property type="project" value="TreeGrafter"/>
</dbReference>
<dbReference type="EMBL" id="MN740350">
    <property type="protein sequence ID" value="QHU01876.1"/>
    <property type="molecule type" value="Genomic_DNA"/>
</dbReference>
<sequence length="1338" mass="156008">MFIKSFSWSKLNNPLRFIINGIDENNKKVRIFVNDFVNHIYLKINDEDWSNDKDIQKDIREKIINHLVDKGVDVVKAVTCKRRTFYGHIDTHCIKVYIKTSVYKLDNLKNKPIPYIVVNGDIDERVKLATERNLKFCDWIEISDNDIKQINNEFIQVSYKNLHYPEDEDFEKLNAITPRYTHFYFDIECESLGNEEDEYEEDYNEVYDDNKSNDNIIMISCIVYDTNKKLTNYLLTSYEVDEKYILDETNINNVVIVKCMSEKDLMYNFFELLNDIDPDIVSGYNILEFDWDKILSVTQKYNISESIYKKMFNKIYGSIGSCYNRVVQKTWASNAFSTKTFHYMERIGSNNLDIIQYVKRNYNLPSYSLKNVTKKYLDEKWSKLDVDYKVIKLISMLCRESNLSKSLEEFKLVYQKIKPYTYFDIINDVYNEFELCQTLADVKHALIKPCSIIGKYCIVDSLLCFHLNNVLQINLACEEISNVSNIPLEDVIVRGTMHRTLCLLYKSCEKRNIILDRPLGKFEKHNSDLKGAISGALVLEPDVGYWNGVVTLDFASLYPNIIINYNLCATTLRFEPSKTTREIICANGDTYYFEQSFEGILPQIMKQMLSKRKEVKTRMKNTDKNTFLYSLLDCRQLALKVTANSGYGFTAAINGSRAIAPVAICTTSKGRDLLNIVKDILTQKGGRVIYGDTDSNLVIMPIEKPLESFNSELCVESMLAHDPELFEQVTPKIVTLKQDDQDNVLTEKYGINVIAKKGDALNISAITEKQIEEKSIKMAKYITDEINRTNNTDFDLEYESVYEHYILFKKKHYIGRSYANKKGTTKTTQKGVLPVKRLYSVTEKNIYNNTITAFFERKNILDVYSEQCIGIFTKTNINNYINTIMFKTLKDYADKKLTNIYIDKDKKNFTTIKEIDDRFVFSRRPVNVAIALQMIARNDIPPRYDRLEYVFYESKFGHYNKSDKKGDFCIDYEYFYRNSQTLYIKKIEYLKRLTNSINNVVELCHQKTHKLKLYHICTTLAKFFGIRVPDIDQCIKLTETIPSVVDKQCGCNDVDCQCNCSNPDVCECKCDCNYDQMDCLGRKIKLKKKQLDKENRKILVEELNLNISNLDDENFRTLFPSELIVTKVKPNTFIAKIRSKSLDYLRQTHVDSDITTLCSSINSYFVMENIFSGPLRMFTCLLQNDGEKSLIFHDKYYNKQCYSRALNPLKEHKCGEKSSIFPDNKECILFNNCLCKLSNIECKNNETCIKPVTQIAKKIKNIVDGLELAHCKKVYKNNVAKEYQRYYSNHYLKKSITKSSQNVLFFAKKRSTSKLTEADKIIDYIINKNSFVNQLKYM</sequence>
<dbReference type="InterPro" id="IPR023211">
    <property type="entry name" value="DNA_pol_palm_dom_sf"/>
</dbReference>
<evidence type="ECO:0000256" key="5">
    <source>
        <dbReference type="ARBA" id="ARBA00022932"/>
    </source>
</evidence>
<keyword evidence="5" id="KW-0239">DNA-directed DNA polymerase</keyword>
<evidence type="ECO:0000256" key="2">
    <source>
        <dbReference type="ARBA" id="ARBA00012417"/>
    </source>
</evidence>
<reference evidence="10" key="1">
    <citation type="journal article" date="2020" name="Nature">
        <title>Giant virus diversity and host interactions through global metagenomics.</title>
        <authorList>
            <person name="Schulz F."/>
            <person name="Roux S."/>
            <person name="Paez-Espino D."/>
            <person name="Jungbluth S."/>
            <person name="Walsh D.A."/>
            <person name="Denef V.J."/>
            <person name="McMahon K.D."/>
            <person name="Konstantinidis K.T."/>
            <person name="Eloe-Fadrosh E.A."/>
            <person name="Kyrpides N.C."/>
            <person name="Woyke T."/>
        </authorList>
    </citation>
    <scope>NUCLEOTIDE SEQUENCE</scope>
    <source>
        <strain evidence="10">GVMAG-M-3300025880-56</strain>
    </source>
</reference>
<evidence type="ECO:0000256" key="7">
    <source>
        <dbReference type="ARBA" id="ARBA00049244"/>
    </source>
</evidence>
<dbReference type="InterPro" id="IPR036397">
    <property type="entry name" value="RNaseH_sf"/>
</dbReference>
<feature type="domain" description="DNA-directed DNA polymerase family B multifunctional" evidence="8">
    <location>
        <begin position="737"/>
        <end position="1002"/>
    </location>
</feature>
<dbReference type="InterPro" id="IPR012337">
    <property type="entry name" value="RNaseH-like_sf"/>
</dbReference>
<dbReference type="SUPFAM" id="SSF53098">
    <property type="entry name" value="Ribonuclease H-like"/>
    <property type="match status" value="1"/>
</dbReference>
<organism evidence="10">
    <name type="scientific">viral metagenome</name>
    <dbReference type="NCBI Taxonomy" id="1070528"/>
    <lineage>
        <taxon>unclassified sequences</taxon>
        <taxon>metagenomes</taxon>
        <taxon>organismal metagenomes</taxon>
    </lineage>
</organism>
<dbReference type="GO" id="GO:0000166">
    <property type="term" value="F:nucleotide binding"/>
    <property type="evidence" value="ECO:0007669"/>
    <property type="project" value="InterPro"/>
</dbReference>
<evidence type="ECO:0000259" key="9">
    <source>
        <dbReference type="Pfam" id="PF03104"/>
    </source>
</evidence>
<feature type="domain" description="DNA-directed DNA polymerase family B multifunctional" evidence="8">
    <location>
        <begin position="486"/>
        <end position="704"/>
    </location>
</feature>
<dbReference type="GO" id="GO:0003677">
    <property type="term" value="F:DNA binding"/>
    <property type="evidence" value="ECO:0007669"/>
    <property type="project" value="UniProtKB-KW"/>
</dbReference>
<evidence type="ECO:0000256" key="4">
    <source>
        <dbReference type="ARBA" id="ARBA00022695"/>
    </source>
</evidence>
<dbReference type="InterPro" id="IPR006133">
    <property type="entry name" value="DNA-dir_DNA_pol_B_exonuc"/>
</dbReference>
<accession>A0A6C0JB19</accession>
<dbReference type="EC" id="2.7.7.7" evidence="2"/>
<dbReference type="GO" id="GO:0003887">
    <property type="term" value="F:DNA-directed DNA polymerase activity"/>
    <property type="evidence" value="ECO:0007669"/>
    <property type="project" value="UniProtKB-KW"/>
</dbReference>
<dbReference type="InterPro" id="IPR043502">
    <property type="entry name" value="DNA/RNA_pol_sf"/>
</dbReference>
<dbReference type="PANTHER" id="PTHR10322:SF23">
    <property type="entry name" value="DNA POLYMERASE DELTA CATALYTIC SUBUNIT"/>
    <property type="match status" value="1"/>
</dbReference>
<dbReference type="InterPro" id="IPR050240">
    <property type="entry name" value="DNA_pol_type-B"/>
</dbReference>